<reference evidence="2" key="1">
    <citation type="submission" date="2021-09" db="EMBL/GenBank/DDBJ databases">
        <title>The genome of Mauremys mutica provides insights into the evolution of semi-aquatic lifestyle.</title>
        <authorList>
            <person name="Gong S."/>
            <person name="Gao Y."/>
        </authorList>
    </citation>
    <scope>NUCLEOTIDE SEQUENCE</scope>
    <source>
        <strain evidence="2">MM-2020</strain>
        <tissue evidence="2">Muscle</tissue>
    </source>
</reference>
<name>A0A9D4AX03_9SAUR</name>
<dbReference type="Proteomes" id="UP000827986">
    <property type="component" value="Unassembled WGS sequence"/>
</dbReference>
<feature type="chain" id="PRO_5039616778" description="Beta-defensin" evidence="1">
    <location>
        <begin position="21"/>
        <end position="80"/>
    </location>
</feature>
<keyword evidence="3" id="KW-1185">Reference proteome</keyword>
<dbReference type="EMBL" id="JAHDVG010000482">
    <property type="protein sequence ID" value="KAH1173159.1"/>
    <property type="molecule type" value="Genomic_DNA"/>
</dbReference>
<comment type="caution">
    <text evidence="2">The sequence shown here is derived from an EMBL/GenBank/DDBJ whole genome shotgun (WGS) entry which is preliminary data.</text>
</comment>
<protein>
    <recommendedName>
        <fullName evidence="4">Beta-defensin</fullName>
    </recommendedName>
</protein>
<evidence type="ECO:0000313" key="3">
    <source>
        <dbReference type="Proteomes" id="UP000827986"/>
    </source>
</evidence>
<keyword evidence="1" id="KW-0732">Signal</keyword>
<feature type="signal peptide" evidence="1">
    <location>
        <begin position="1"/>
        <end position="20"/>
    </location>
</feature>
<gene>
    <name evidence="2" type="ORF">KIL84_016998</name>
</gene>
<sequence>MKILYLVFVVLLVVSMATEGHRRFPDTQSCIRRDGYCKAKCTKIGSRDEVELGTCKNGRQKCCRPKHLSSLGDGCPTAEI</sequence>
<proteinExistence type="predicted"/>
<dbReference type="AlphaFoldDB" id="A0A9D4AX03"/>
<accession>A0A9D4AX03</accession>
<evidence type="ECO:0000313" key="2">
    <source>
        <dbReference type="EMBL" id="KAH1173159.1"/>
    </source>
</evidence>
<evidence type="ECO:0008006" key="4">
    <source>
        <dbReference type="Google" id="ProtNLM"/>
    </source>
</evidence>
<evidence type="ECO:0000256" key="1">
    <source>
        <dbReference type="SAM" id="SignalP"/>
    </source>
</evidence>
<organism evidence="2 3">
    <name type="scientific">Mauremys mutica</name>
    <name type="common">yellowpond turtle</name>
    <dbReference type="NCBI Taxonomy" id="74926"/>
    <lineage>
        <taxon>Eukaryota</taxon>
        <taxon>Metazoa</taxon>
        <taxon>Chordata</taxon>
        <taxon>Craniata</taxon>
        <taxon>Vertebrata</taxon>
        <taxon>Euteleostomi</taxon>
        <taxon>Archelosauria</taxon>
        <taxon>Testudinata</taxon>
        <taxon>Testudines</taxon>
        <taxon>Cryptodira</taxon>
        <taxon>Durocryptodira</taxon>
        <taxon>Testudinoidea</taxon>
        <taxon>Geoemydidae</taxon>
        <taxon>Geoemydinae</taxon>
        <taxon>Mauremys</taxon>
    </lineage>
</organism>